<dbReference type="EMBL" id="LR796380">
    <property type="protein sequence ID" value="CAB4140837.1"/>
    <property type="molecule type" value="Genomic_DNA"/>
</dbReference>
<name>A0A6J5M5T1_9CAUD</name>
<protein>
    <submittedName>
        <fullName evidence="2">Uncharacterized protein</fullName>
    </submittedName>
</protein>
<accession>A0A6J5M5T1</accession>
<feature type="compositionally biased region" description="Gly residues" evidence="1">
    <location>
        <begin position="50"/>
        <end position="59"/>
    </location>
</feature>
<sequence length="59" mass="6183">MPRLVRFKDYIKELSVPQGTTGKRKEVSSPMVAIRMASGKIERHPPGKSGSSGGGGNGG</sequence>
<organism evidence="2">
    <name type="scientific">uncultured Caudovirales phage</name>
    <dbReference type="NCBI Taxonomy" id="2100421"/>
    <lineage>
        <taxon>Viruses</taxon>
        <taxon>Duplodnaviria</taxon>
        <taxon>Heunggongvirae</taxon>
        <taxon>Uroviricota</taxon>
        <taxon>Caudoviricetes</taxon>
        <taxon>Peduoviridae</taxon>
        <taxon>Maltschvirus</taxon>
        <taxon>Maltschvirus maltsch</taxon>
    </lineage>
</organism>
<proteinExistence type="predicted"/>
<reference evidence="2" key="1">
    <citation type="submission" date="2020-04" db="EMBL/GenBank/DDBJ databases">
        <authorList>
            <person name="Chiriac C."/>
            <person name="Salcher M."/>
            <person name="Ghai R."/>
            <person name="Kavagutti S V."/>
        </authorList>
    </citation>
    <scope>NUCLEOTIDE SEQUENCE</scope>
</reference>
<evidence type="ECO:0000313" key="2">
    <source>
        <dbReference type="EMBL" id="CAB4140837.1"/>
    </source>
</evidence>
<gene>
    <name evidence="2" type="ORF">UFOVP395_172</name>
</gene>
<evidence type="ECO:0000256" key="1">
    <source>
        <dbReference type="SAM" id="MobiDB-lite"/>
    </source>
</evidence>
<feature type="region of interest" description="Disordered" evidence="1">
    <location>
        <begin position="37"/>
        <end position="59"/>
    </location>
</feature>